<dbReference type="GeneID" id="90541045"/>
<evidence type="ECO:0000313" key="2">
    <source>
        <dbReference type="Proteomes" id="UP001334084"/>
    </source>
</evidence>
<reference evidence="1" key="1">
    <citation type="journal article" date="2024" name="BMC Genomics">
        <title>Functional annotation of a divergent genome using sequence and structure-based similarity.</title>
        <authorList>
            <person name="Svedberg D."/>
            <person name="Winiger R.R."/>
            <person name="Berg A."/>
            <person name="Sharma H."/>
            <person name="Tellgren-Roth C."/>
            <person name="Debrunner-Vossbrinck B.A."/>
            <person name="Vossbrinck C.R."/>
            <person name="Barandun J."/>
        </authorList>
    </citation>
    <scope>NUCLEOTIDE SEQUENCE</scope>
    <source>
        <strain evidence="1">Illinois isolate</strain>
    </source>
</reference>
<protein>
    <submittedName>
        <fullName evidence="1">Uncharacterized protein</fullName>
    </submittedName>
</protein>
<sequence>MYLMFYLCVILTNRDHELIESLRIDLSGLFSVKKYIQKLDGILSEYEPEHPKIEDYDTEEYNFKESSFESEWTRRWNKECEKHVDIVFDIYFRNVRVKIQRELFNEMEYEDVNQFDHTRSLRCEHELADKIFHAIKGIQKQKNEELQKFNAKINYIREDIKRDKLALERRYCK</sequence>
<dbReference type="Proteomes" id="UP001334084">
    <property type="component" value="Chromosome 4"/>
</dbReference>
<dbReference type="EMBL" id="CP142729">
    <property type="protein sequence ID" value="WUR03226.1"/>
    <property type="molecule type" value="Genomic_DNA"/>
</dbReference>
<accession>A0AAX4JBI6</accession>
<keyword evidence="2" id="KW-1185">Reference proteome</keyword>
<proteinExistence type="predicted"/>
<organism evidence="1 2">
    <name type="scientific">Vairimorpha necatrix</name>
    <dbReference type="NCBI Taxonomy" id="6039"/>
    <lineage>
        <taxon>Eukaryota</taxon>
        <taxon>Fungi</taxon>
        <taxon>Fungi incertae sedis</taxon>
        <taxon>Microsporidia</taxon>
        <taxon>Nosematidae</taxon>
        <taxon>Vairimorpha</taxon>
    </lineage>
</organism>
<name>A0AAX4JBI6_9MICR</name>
<dbReference type="KEGG" id="vnx:VNE69_04055"/>
<dbReference type="AlphaFoldDB" id="A0AAX4JBI6"/>
<dbReference type="RefSeq" id="XP_065329371.1">
    <property type="nucleotide sequence ID" value="XM_065473299.1"/>
</dbReference>
<gene>
    <name evidence="1" type="ORF">VNE69_04055</name>
</gene>
<evidence type="ECO:0000313" key="1">
    <source>
        <dbReference type="EMBL" id="WUR03226.1"/>
    </source>
</evidence>